<dbReference type="EMBL" id="CP139487">
    <property type="protein sequence ID" value="WPU63606.1"/>
    <property type="molecule type" value="Genomic_DNA"/>
</dbReference>
<dbReference type="PROSITE" id="PS50893">
    <property type="entry name" value="ABC_TRANSPORTER_2"/>
    <property type="match status" value="1"/>
</dbReference>
<dbReference type="GO" id="GO:0005524">
    <property type="term" value="F:ATP binding"/>
    <property type="evidence" value="ECO:0007669"/>
    <property type="project" value="UniProtKB-KW"/>
</dbReference>
<dbReference type="GO" id="GO:1903806">
    <property type="term" value="P:L-isoleucine import across plasma membrane"/>
    <property type="evidence" value="ECO:0007669"/>
    <property type="project" value="TreeGrafter"/>
</dbReference>
<organism evidence="5 6">
    <name type="scientific">Peredibacter starrii</name>
    <dbReference type="NCBI Taxonomy" id="28202"/>
    <lineage>
        <taxon>Bacteria</taxon>
        <taxon>Pseudomonadati</taxon>
        <taxon>Bdellovibrionota</taxon>
        <taxon>Bacteriovoracia</taxon>
        <taxon>Bacteriovoracales</taxon>
        <taxon>Bacteriovoracaceae</taxon>
        <taxon>Peredibacter</taxon>
    </lineage>
</organism>
<evidence type="ECO:0000256" key="2">
    <source>
        <dbReference type="ARBA" id="ARBA00022741"/>
    </source>
</evidence>
<dbReference type="KEGG" id="psti:SOO65_12990"/>
<keyword evidence="3 5" id="KW-0067">ATP-binding</keyword>
<evidence type="ECO:0000256" key="1">
    <source>
        <dbReference type="ARBA" id="ARBA00022448"/>
    </source>
</evidence>
<keyword evidence="2" id="KW-0547">Nucleotide-binding</keyword>
<dbReference type="GO" id="GO:0016887">
    <property type="term" value="F:ATP hydrolysis activity"/>
    <property type="evidence" value="ECO:0007669"/>
    <property type="project" value="InterPro"/>
</dbReference>
<dbReference type="GO" id="GO:0015192">
    <property type="term" value="F:L-phenylalanine transmembrane transporter activity"/>
    <property type="evidence" value="ECO:0007669"/>
    <property type="project" value="TreeGrafter"/>
</dbReference>
<dbReference type="InterPro" id="IPR027417">
    <property type="entry name" value="P-loop_NTPase"/>
</dbReference>
<dbReference type="GO" id="GO:0005886">
    <property type="term" value="C:plasma membrane"/>
    <property type="evidence" value="ECO:0007669"/>
    <property type="project" value="TreeGrafter"/>
</dbReference>
<dbReference type="SUPFAM" id="SSF52540">
    <property type="entry name" value="P-loop containing nucleoside triphosphate hydrolases"/>
    <property type="match status" value="1"/>
</dbReference>
<dbReference type="GO" id="GO:0015808">
    <property type="term" value="P:L-alanine transport"/>
    <property type="evidence" value="ECO:0007669"/>
    <property type="project" value="TreeGrafter"/>
</dbReference>
<keyword evidence="6" id="KW-1185">Reference proteome</keyword>
<accession>A0AAX4HK23</accession>
<dbReference type="PANTHER" id="PTHR45772">
    <property type="entry name" value="CONSERVED COMPONENT OF ABC TRANSPORTER FOR NATURAL AMINO ACIDS-RELATED"/>
    <property type="match status" value="1"/>
</dbReference>
<dbReference type="GO" id="GO:0005304">
    <property type="term" value="F:L-valine transmembrane transporter activity"/>
    <property type="evidence" value="ECO:0007669"/>
    <property type="project" value="TreeGrafter"/>
</dbReference>
<keyword evidence="1" id="KW-0813">Transport</keyword>
<dbReference type="AlphaFoldDB" id="A0AAX4HK23"/>
<dbReference type="GO" id="GO:1903805">
    <property type="term" value="P:L-valine import across plasma membrane"/>
    <property type="evidence" value="ECO:0007669"/>
    <property type="project" value="TreeGrafter"/>
</dbReference>
<dbReference type="InterPro" id="IPR032823">
    <property type="entry name" value="BCA_ABC_TP_C"/>
</dbReference>
<dbReference type="InterPro" id="IPR051120">
    <property type="entry name" value="ABC_AA/LPS_Transport"/>
</dbReference>
<evidence type="ECO:0000313" key="6">
    <source>
        <dbReference type="Proteomes" id="UP001324634"/>
    </source>
</evidence>
<dbReference type="InterPro" id="IPR003593">
    <property type="entry name" value="AAA+_ATPase"/>
</dbReference>
<dbReference type="GO" id="GO:0015188">
    <property type="term" value="F:L-isoleucine transmembrane transporter activity"/>
    <property type="evidence" value="ECO:0007669"/>
    <property type="project" value="TreeGrafter"/>
</dbReference>
<dbReference type="CDD" id="cd03219">
    <property type="entry name" value="ABC_Mj1267_LivG_branched"/>
    <property type="match status" value="1"/>
</dbReference>
<evidence type="ECO:0000259" key="4">
    <source>
        <dbReference type="PROSITE" id="PS50893"/>
    </source>
</evidence>
<dbReference type="Pfam" id="PF00005">
    <property type="entry name" value="ABC_tran"/>
    <property type="match status" value="1"/>
</dbReference>
<feature type="domain" description="ABC transporter" evidence="4">
    <location>
        <begin position="4"/>
        <end position="252"/>
    </location>
</feature>
<dbReference type="Gene3D" id="3.40.50.300">
    <property type="entry name" value="P-loop containing nucleotide triphosphate hydrolases"/>
    <property type="match status" value="1"/>
</dbReference>
<dbReference type="FunFam" id="3.40.50.300:FF:000421">
    <property type="entry name" value="Branched-chain amino acid ABC transporter ATP-binding protein"/>
    <property type="match status" value="1"/>
</dbReference>
<protein>
    <submittedName>
        <fullName evidence="5">ABC transporter ATP-binding protein</fullName>
    </submittedName>
</protein>
<dbReference type="Proteomes" id="UP001324634">
    <property type="component" value="Chromosome"/>
</dbReference>
<dbReference type="InterPro" id="IPR003439">
    <property type="entry name" value="ABC_transporter-like_ATP-bd"/>
</dbReference>
<dbReference type="RefSeq" id="WP_321390617.1">
    <property type="nucleotide sequence ID" value="NZ_CP139487.1"/>
</dbReference>
<evidence type="ECO:0000256" key="3">
    <source>
        <dbReference type="ARBA" id="ARBA00022840"/>
    </source>
</evidence>
<evidence type="ECO:0000313" key="5">
    <source>
        <dbReference type="EMBL" id="WPU63606.1"/>
    </source>
</evidence>
<dbReference type="PANTHER" id="PTHR45772:SF7">
    <property type="entry name" value="AMINO ACID ABC TRANSPORTER ATP-BINDING PROTEIN"/>
    <property type="match status" value="1"/>
</dbReference>
<dbReference type="GO" id="GO:0042941">
    <property type="term" value="P:D-alanine transmembrane transport"/>
    <property type="evidence" value="ECO:0007669"/>
    <property type="project" value="TreeGrafter"/>
</dbReference>
<reference evidence="5 6" key="1">
    <citation type="submission" date="2023-11" db="EMBL/GenBank/DDBJ databases">
        <title>Peredibacter starrii A3.12.</title>
        <authorList>
            <person name="Mitchell R.J."/>
        </authorList>
    </citation>
    <scope>NUCLEOTIDE SEQUENCE [LARGE SCALE GENOMIC DNA]</scope>
    <source>
        <strain evidence="5 6">A3.12</strain>
    </source>
</reference>
<gene>
    <name evidence="5" type="ORF">SOO65_12990</name>
</gene>
<dbReference type="SMART" id="SM00382">
    <property type="entry name" value="AAA"/>
    <property type="match status" value="1"/>
</dbReference>
<sequence length="253" mass="28077">MAFLEVENMSLQFGGVKACQNVNMRLEPGILYGLIGPNGAGKSTIFNVLTGIYAPTTGDVRLGGQSLVGKKPYEIAQMGIGRTFQNIRLFKELSVLENVMTSFYSSSETSIRDMIFQNKKFKQEEEEIRMKSMELLDVMGIKDLAEVPAGGLPYGKQRKLEIARALGLNPKLLLLDEPAAGLNPAETRELTTLIRDIQKQRHITVLLIEHDMGLVMKICEKIYVLVQGQLVCEGVAEVVQNDKRVIEAYLGVD</sequence>
<proteinExistence type="predicted"/>
<dbReference type="Pfam" id="PF12399">
    <property type="entry name" value="BCA_ABC_TP_C"/>
    <property type="match status" value="1"/>
</dbReference>
<name>A0AAX4HK23_9BACT</name>